<dbReference type="OrthoDB" id="2972467at2"/>
<keyword evidence="2" id="KW-1185">Reference proteome</keyword>
<dbReference type="EMBL" id="CP029255">
    <property type="protein sequence ID" value="AWK06361.1"/>
    <property type="molecule type" value="Genomic_DNA"/>
</dbReference>
<evidence type="ECO:0000313" key="2">
    <source>
        <dbReference type="Proteomes" id="UP000245250"/>
    </source>
</evidence>
<sequence length="217" mass="22646">MSTAIGAVGIIPGALSGAGTSATLGAMTNVISGRDWNEGLGMAAAFGAVGGGISGFSAAKASGSGIWFGTEVKPSASIVAGNINNATKDAQMKYDKSLKSQSEPINMSNTAVADSPIEFTTSSASMKPSVNYTIYDGEGNLFKFGVSDADLIRMNQSLKMAGEGATSVVSEVLPKFQAHINETYLRSLHFNSTGTWKIPGMIYPYPRNFETGLRIRP</sequence>
<organism evidence="1 2">
    <name type="scientific">Flavobacterium crocinum</name>
    <dbReference type="NCBI Taxonomy" id="2183896"/>
    <lineage>
        <taxon>Bacteria</taxon>
        <taxon>Pseudomonadati</taxon>
        <taxon>Bacteroidota</taxon>
        <taxon>Flavobacteriia</taxon>
        <taxon>Flavobacteriales</taxon>
        <taxon>Flavobacteriaceae</taxon>
        <taxon>Flavobacterium</taxon>
    </lineage>
</organism>
<dbReference type="RefSeq" id="WP_109193778.1">
    <property type="nucleotide sequence ID" value="NZ_CP029255.1"/>
</dbReference>
<evidence type="ECO:0000313" key="1">
    <source>
        <dbReference type="EMBL" id="AWK06361.1"/>
    </source>
</evidence>
<gene>
    <name evidence="1" type="ORF">HYN56_19870</name>
</gene>
<proteinExistence type="predicted"/>
<accession>A0A2S1YQM8</accession>
<dbReference type="Proteomes" id="UP000245250">
    <property type="component" value="Chromosome"/>
</dbReference>
<dbReference type="AlphaFoldDB" id="A0A2S1YQM8"/>
<reference evidence="1 2" key="1">
    <citation type="submission" date="2018-05" db="EMBL/GenBank/DDBJ databases">
        <title>Genome sequencing of Flavobacterium sp. HYN0056.</title>
        <authorList>
            <person name="Yi H."/>
            <person name="Baek C."/>
        </authorList>
    </citation>
    <scope>NUCLEOTIDE SEQUENCE [LARGE SCALE GENOMIC DNA]</scope>
    <source>
        <strain evidence="1 2">HYN0056</strain>
    </source>
</reference>
<dbReference type="KEGG" id="fcr:HYN56_19870"/>
<protein>
    <submittedName>
        <fullName evidence="1">Uncharacterized protein</fullName>
    </submittedName>
</protein>
<name>A0A2S1YQM8_9FLAO</name>